<organismHost>
    <name type="scientific">Pyramimonas plurioculata</name>
    <dbReference type="NCBI Taxonomy" id="36893"/>
</organismHost>
<dbReference type="EMBL" id="MT663537">
    <property type="protein sequence ID" value="QOI90447.1"/>
    <property type="molecule type" value="Genomic_DNA"/>
</dbReference>
<protein>
    <submittedName>
        <fullName evidence="1">Uncharacterized protein</fullName>
    </submittedName>
</protein>
<evidence type="ECO:0000313" key="1">
    <source>
        <dbReference type="EMBL" id="QOI90447.1"/>
    </source>
</evidence>
<proteinExistence type="predicted"/>
<sequence length="133" mass="16111">MKKEECVNLFNVKLKEFINDLITVYPHDDDLYKFKTSISMLLLVNDKQVIKIFKDFVYPKYKDRILSRDEKFFLNHDYTDDVVATQNTESPEFTDQLIVKIKSYWKTMTDENKNIIWSYFNLLIKLVEKYINM</sequence>
<name>A0A7M3UNZ8_POV01</name>
<gene>
    <name evidence="1" type="ORF">HWQ62_00311</name>
</gene>
<organism evidence="1">
    <name type="scientific">Pyramimonas orientalis virus</name>
    <name type="common">PoV01</name>
    <dbReference type="NCBI Taxonomy" id="455367"/>
    <lineage>
        <taxon>Viruses</taxon>
        <taxon>Varidnaviria</taxon>
        <taxon>Bamfordvirae</taxon>
        <taxon>Nucleocytoviricota</taxon>
        <taxon>Megaviricetes</taxon>
        <taxon>Imitervirales</taxon>
        <taxon>Allomimiviridae</taxon>
        <taxon>Heliosvirus</taxon>
        <taxon>Heliosvirus raunefjordenense</taxon>
    </lineage>
</organism>
<reference evidence="1" key="1">
    <citation type="submission" date="2020-06" db="EMBL/GenBank/DDBJ databases">
        <title>Lateral gene transfer of anion-conducting channel rhodopsins between green algae and giant viruses.</title>
        <authorList>
            <person name="Rozenberg A."/>
            <person name="Oppermann J."/>
            <person name="Wietek J."/>
            <person name="Fernandez Lahore R.G."/>
            <person name="Sandaa R.-A."/>
            <person name="Bratbak G."/>
            <person name="Hegemann P."/>
            <person name="Beja O."/>
        </authorList>
    </citation>
    <scope>NUCLEOTIDE SEQUENCE</scope>
    <source>
        <strain evidence="1">01B</strain>
    </source>
</reference>
<accession>A0A7M3UNZ8</accession>